<dbReference type="EMBL" id="BNCF01000001">
    <property type="protein sequence ID" value="GHE26514.1"/>
    <property type="molecule type" value="Genomic_DNA"/>
</dbReference>
<dbReference type="Proteomes" id="UP000636453">
    <property type="component" value="Unassembled WGS sequence"/>
</dbReference>
<keyword evidence="1" id="KW-0732">Signal</keyword>
<organism evidence="2 3">
    <name type="scientific">Vulcaniibacterium thermophilum</name>
    <dbReference type="NCBI Taxonomy" id="1169913"/>
    <lineage>
        <taxon>Bacteria</taxon>
        <taxon>Pseudomonadati</taxon>
        <taxon>Pseudomonadota</taxon>
        <taxon>Gammaproteobacteria</taxon>
        <taxon>Lysobacterales</taxon>
        <taxon>Lysobacteraceae</taxon>
        <taxon>Vulcaniibacterium</taxon>
    </lineage>
</organism>
<evidence type="ECO:0000256" key="1">
    <source>
        <dbReference type="SAM" id="SignalP"/>
    </source>
</evidence>
<feature type="signal peptide" evidence="1">
    <location>
        <begin position="1"/>
        <end position="20"/>
    </location>
</feature>
<keyword evidence="3" id="KW-1185">Reference proteome</keyword>
<evidence type="ECO:0000313" key="2">
    <source>
        <dbReference type="EMBL" id="GHE26514.1"/>
    </source>
</evidence>
<feature type="chain" id="PRO_5037010429" evidence="1">
    <location>
        <begin position="21"/>
        <end position="120"/>
    </location>
</feature>
<reference evidence="2" key="2">
    <citation type="submission" date="2020-09" db="EMBL/GenBank/DDBJ databases">
        <authorList>
            <person name="Sun Q."/>
            <person name="Kim S."/>
        </authorList>
    </citation>
    <scope>NUCLEOTIDE SEQUENCE</scope>
    <source>
        <strain evidence="2">KCTC 32020</strain>
    </source>
</reference>
<evidence type="ECO:0000313" key="3">
    <source>
        <dbReference type="Proteomes" id="UP000636453"/>
    </source>
</evidence>
<accession>A0A918YWG5</accession>
<gene>
    <name evidence="2" type="ORF">GCM10007167_04740</name>
</gene>
<reference evidence="2" key="1">
    <citation type="journal article" date="2014" name="Int. J. Syst. Evol. Microbiol.">
        <title>Complete genome sequence of Corynebacterium casei LMG S-19264T (=DSM 44701T), isolated from a smear-ripened cheese.</title>
        <authorList>
            <consortium name="US DOE Joint Genome Institute (JGI-PGF)"/>
            <person name="Walter F."/>
            <person name="Albersmeier A."/>
            <person name="Kalinowski J."/>
            <person name="Ruckert C."/>
        </authorList>
    </citation>
    <scope>NUCLEOTIDE SEQUENCE</scope>
    <source>
        <strain evidence="2">KCTC 32020</strain>
    </source>
</reference>
<comment type="caution">
    <text evidence="2">The sequence shown here is derived from an EMBL/GenBank/DDBJ whole genome shotgun (WGS) entry which is preliminary data.</text>
</comment>
<sequence>MTRTLSLLVTLMLAVPPALAQEDAYMGAFNDASRNIVDIAGNAAVSKSIRDDAARRQRGSAASLAPAQAGSMDALRAEYKRRVRVDGRASADAWLRQVAAEMGRQAGRAERARRLGAERR</sequence>
<proteinExistence type="predicted"/>
<dbReference type="AlphaFoldDB" id="A0A918YWG5"/>
<dbReference type="RefSeq" id="WP_146472670.1">
    <property type="nucleotide sequence ID" value="NZ_BNCF01000001.1"/>
</dbReference>
<protein>
    <submittedName>
        <fullName evidence="2">Uncharacterized protein</fullName>
    </submittedName>
</protein>
<name>A0A918YWG5_9GAMM</name>